<keyword evidence="2" id="KW-0472">Membrane</keyword>
<dbReference type="InterPro" id="IPR037185">
    <property type="entry name" value="EmrE-like"/>
</dbReference>
<sequence length="315" mass="35321">MAIKSVLLGILAALFFSLTFLLNEINLHAAGDWVWVSTLRYLWMLPMIAMLAYVPQVKANFRKVWLAIKDAPFYWLLWSNVCFVLFYVPLTWAAQFLPGWLVSSLWQLTIIFGVLTTPLMKVTDSSGVSHRLQIPRNKLKWMVIIIIGIVMTTIQTTGFAGFNHKFWFAVVAILIAAICYPLGNRQIGVRYADFNGLEKVFGMLIATYPTFILLAIIGYLRSGLPNHTTLLSTFTVALSSGVIATVLFFQATAMAARNMEVLATVEATQSFEVIFTVLLGVLFLNHALPTHIQLLGLLVMILGIVGINLTRKRRY</sequence>
<feature type="transmembrane region" description="Helical" evidence="2">
    <location>
        <begin position="33"/>
        <end position="54"/>
    </location>
</feature>
<evidence type="ECO:0000256" key="1">
    <source>
        <dbReference type="ARBA" id="ARBA00004127"/>
    </source>
</evidence>
<dbReference type="Pfam" id="PF13536">
    <property type="entry name" value="EmrE"/>
    <property type="match status" value="1"/>
</dbReference>
<evidence type="ECO:0000313" key="4">
    <source>
        <dbReference type="Proteomes" id="UP000032287"/>
    </source>
</evidence>
<dbReference type="SUPFAM" id="SSF103481">
    <property type="entry name" value="Multidrug resistance efflux transporter EmrE"/>
    <property type="match status" value="1"/>
</dbReference>
<protein>
    <recommendedName>
        <fullName evidence="5">Multidrug resistance efflux transporter family protein</fullName>
    </recommendedName>
</protein>
<keyword evidence="2" id="KW-0812">Transmembrane</keyword>
<feature type="transmembrane region" description="Helical" evidence="2">
    <location>
        <begin position="166"/>
        <end position="183"/>
    </location>
</feature>
<dbReference type="AlphaFoldDB" id="A0A0D1KCF4"/>
<name>A0A0D1KCF4_9LACO</name>
<dbReference type="EMBL" id="JWHU01000001">
    <property type="protein sequence ID" value="KIU22564.1"/>
    <property type="molecule type" value="Genomic_DNA"/>
</dbReference>
<accession>A0A0D1KCF4</accession>
<feature type="transmembrane region" description="Helical" evidence="2">
    <location>
        <begin position="204"/>
        <end position="224"/>
    </location>
</feature>
<dbReference type="eggNOG" id="COG0697">
    <property type="taxonomic scope" value="Bacteria"/>
</dbReference>
<keyword evidence="4" id="KW-1185">Reference proteome</keyword>
<dbReference type="Proteomes" id="UP000032287">
    <property type="component" value="Unassembled WGS sequence"/>
</dbReference>
<feature type="transmembrane region" description="Helical" evidence="2">
    <location>
        <begin position="230"/>
        <end position="249"/>
    </location>
</feature>
<dbReference type="InterPro" id="IPR032713">
    <property type="entry name" value="EmrE"/>
</dbReference>
<dbReference type="PATRIC" id="fig|137591.25.peg.66"/>
<feature type="transmembrane region" description="Helical" evidence="2">
    <location>
        <begin position="75"/>
        <end position="94"/>
    </location>
</feature>
<feature type="transmembrane region" description="Helical" evidence="2">
    <location>
        <begin position="261"/>
        <end position="284"/>
    </location>
</feature>
<evidence type="ECO:0008006" key="5">
    <source>
        <dbReference type="Google" id="ProtNLM"/>
    </source>
</evidence>
<comment type="subcellular location">
    <subcellularLocation>
        <location evidence="1">Endomembrane system</location>
        <topology evidence="1">Multi-pass membrane protein</topology>
    </subcellularLocation>
</comment>
<comment type="caution">
    <text evidence="3">The sequence shown here is derived from an EMBL/GenBank/DDBJ whole genome shotgun (WGS) entry which is preliminary data.</text>
</comment>
<gene>
    <name evidence="3" type="ORF">QX99_00068</name>
</gene>
<evidence type="ECO:0000256" key="2">
    <source>
        <dbReference type="SAM" id="Phobius"/>
    </source>
</evidence>
<evidence type="ECO:0000313" key="3">
    <source>
        <dbReference type="EMBL" id="KIU22564.1"/>
    </source>
</evidence>
<feature type="transmembrane region" description="Helical" evidence="2">
    <location>
        <begin position="141"/>
        <end position="160"/>
    </location>
</feature>
<feature type="transmembrane region" description="Helical" evidence="2">
    <location>
        <begin position="290"/>
        <end position="309"/>
    </location>
</feature>
<keyword evidence="2" id="KW-1133">Transmembrane helix</keyword>
<feature type="transmembrane region" description="Helical" evidence="2">
    <location>
        <begin position="100"/>
        <end position="120"/>
    </location>
</feature>
<reference evidence="3 4" key="1">
    <citation type="journal article" date="2015" name="Microbiology (Mosc.)">
        <title>Genomics of the Weissella cibaria species with an examination of its metabolic traits.</title>
        <authorList>
            <person name="Lynch K.M."/>
            <person name="Lucid A."/>
            <person name="Arendt E.K."/>
            <person name="Sleator R.D."/>
            <person name="Lucey B."/>
            <person name="Coffey A."/>
        </authorList>
    </citation>
    <scope>NUCLEOTIDE SEQUENCE [LARGE SCALE GENOMIC DNA]</scope>
    <source>
        <strain evidence="3 4">MG1</strain>
    </source>
</reference>
<proteinExistence type="predicted"/>
<organism evidence="3 4">
    <name type="scientific">Weissella cibaria</name>
    <dbReference type="NCBI Taxonomy" id="137591"/>
    <lineage>
        <taxon>Bacteria</taxon>
        <taxon>Bacillati</taxon>
        <taxon>Bacillota</taxon>
        <taxon>Bacilli</taxon>
        <taxon>Lactobacillales</taxon>
        <taxon>Lactobacillaceae</taxon>
        <taxon>Weissella</taxon>
    </lineage>
</organism>
<dbReference type="RefSeq" id="WP_043710434.1">
    <property type="nucleotide sequence ID" value="NZ_JALOCT010000002.1"/>
</dbReference>